<sequence length="245" mass="27054">MDSENKQFVLKVDNELVISMPLKKMFLDPDVRKLAQYAGEGNLTKLDELVKQGVNVNSSGNQGATPLFWALRNENFSGFKRLLELGADPNIVFADSSIMHWAARHKDIRFLQLALKFKGNPDLYAGNPKKTPIFNTISVEGGDNLPALELLLKSGADINAPTGSEKIFGISMGGVTPVLAAANIIRFDIVYSLLEAGADYAVVDDNKRNLVSRIKSVQHRLQEGSKQEIFLKKVVKWLNDKGVEV</sequence>
<keyword evidence="3" id="KW-1185">Reference proteome</keyword>
<evidence type="ECO:0000313" key="3">
    <source>
        <dbReference type="Proteomes" id="UP000286985"/>
    </source>
</evidence>
<feature type="repeat" description="ANK" evidence="1">
    <location>
        <begin position="173"/>
        <end position="205"/>
    </location>
</feature>
<gene>
    <name evidence="2" type="ORF">CWE24_04420</name>
</gene>
<dbReference type="InterPro" id="IPR002110">
    <property type="entry name" value="Ankyrin_rpt"/>
</dbReference>
<dbReference type="PROSITE" id="PS50297">
    <property type="entry name" value="ANK_REP_REGION"/>
    <property type="match status" value="1"/>
</dbReference>
<dbReference type="Proteomes" id="UP000286985">
    <property type="component" value="Unassembled WGS sequence"/>
</dbReference>
<comment type="caution">
    <text evidence="2">The sequence shown here is derived from an EMBL/GenBank/DDBJ whole genome shotgun (WGS) entry which is preliminary data.</text>
</comment>
<accession>A0A432XLZ5</accession>
<dbReference type="OrthoDB" id="325351at2"/>
<dbReference type="RefSeq" id="WP_092838378.1">
    <property type="nucleotide sequence ID" value="NZ_FPCF01000001.1"/>
</dbReference>
<reference evidence="3" key="1">
    <citation type="journal article" date="2018" name="Front. Microbiol.">
        <title>Genome-Based Analysis Reveals the Taxonomy and Diversity of the Family Idiomarinaceae.</title>
        <authorList>
            <person name="Liu Y."/>
            <person name="Lai Q."/>
            <person name="Shao Z."/>
        </authorList>
    </citation>
    <scope>NUCLEOTIDE SEQUENCE [LARGE SCALE GENOMIC DNA]</scope>
    <source>
        <strain evidence="3">908033</strain>
    </source>
</reference>
<dbReference type="SUPFAM" id="SSF48403">
    <property type="entry name" value="Ankyrin repeat"/>
    <property type="match status" value="1"/>
</dbReference>
<dbReference type="SMART" id="SM00248">
    <property type="entry name" value="ANK"/>
    <property type="match status" value="4"/>
</dbReference>
<dbReference type="STRING" id="519452.SAMN04488139_1023"/>
<name>A0A432XLZ5_9GAMM</name>
<dbReference type="Gene3D" id="1.25.40.20">
    <property type="entry name" value="Ankyrin repeat-containing domain"/>
    <property type="match status" value="1"/>
</dbReference>
<keyword evidence="1" id="KW-0040">ANK repeat</keyword>
<protein>
    <submittedName>
        <fullName evidence="2">Ankyrin repeat domain-containing protein</fullName>
    </submittedName>
</protein>
<evidence type="ECO:0000313" key="2">
    <source>
        <dbReference type="EMBL" id="RUO49725.1"/>
    </source>
</evidence>
<dbReference type="InterPro" id="IPR036770">
    <property type="entry name" value="Ankyrin_rpt-contain_sf"/>
</dbReference>
<feature type="repeat" description="ANK" evidence="1">
    <location>
        <begin position="62"/>
        <end position="94"/>
    </location>
</feature>
<dbReference type="PANTHER" id="PTHR46224">
    <property type="entry name" value="ANKYRIN REPEAT FAMILY PROTEIN"/>
    <property type="match status" value="1"/>
</dbReference>
<organism evidence="2 3">
    <name type="scientific">Pseudidiomarina donghaiensis</name>
    <dbReference type="NCBI Taxonomy" id="519452"/>
    <lineage>
        <taxon>Bacteria</taxon>
        <taxon>Pseudomonadati</taxon>
        <taxon>Pseudomonadota</taxon>
        <taxon>Gammaproteobacteria</taxon>
        <taxon>Alteromonadales</taxon>
        <taxon>Idiomarinaceae</taxon>
        <taxon>Pseudidiomarina</taxon>
    </lineage>
</organism>
<dbReference type="PROSITE" id="PS50088">
    <property type="entry name" value="ANK_REPEAT"/>
    <property type="match status" value="2"/>
</dbReference>
<dbReference type="InterPro" id="IPR051616">
    <property type="entry name" value="Cul2-RING_E3_ligase_SR"/>
</dbReference>
<dbReference type="EMBL" id="PIPU01000001">
    <property type="protein sequence ID" value="RUO49725.1"/>
    <property type="molecule type" value="Genomic_DNA"/>
</dbReference>
<dbReference type="Pfam" id="PF13606">
    <property type="entry name" value="Ank_3"/>
    <property type="match status" value="1"/>
</dbReference>
<evidence type="ECO:0000256" key="1">
    <source>
        <dbReference type="PROSITE-ProRule" id="PRU00023"/>
    </source>
</evidence>
<dbReference type="AlphaFoldDB" id="A0A432XLZ5"/>
<proteinExistence type="predicted"/>